<dbReference type="Pfam" id="PF18052">
    <property type="entry name" value="Rx_N"/>
    <property type="match status" value="1"/>
</dbReference>
<evidence type="ECO:0000259" key="7">
    <source>
        <dbReference type="Pfam" id="PF18052"/>
    </source>
</evidence>
<keyword evidence="4" id="KW-0547">Nucleotide-binding</keyword>
<dbReference type="Gene3D" id="1.20.5.4130">
    <property type="match status" value="1"/>
</dbReference>
<dbReference type="AlphaFoldDB" id="A0AAV8GWH1"/>
<keyword evidence="2" id="KW-0433">Leucine-rich repeat</keyword>
<proteinExistence type="inferred from homology"/>
<sequence>MEGAAVKFALGKLNVLLKMGLELYHASDEVTHIQLALRMIEGFLEDANSKRNRNPAIKRWVNEVREVAYRIEDAIDNFLVDIGGNSAEIFGISSKFIMLLKPFKVKKFVDEVKAIRSTLETISQLRIQLEITDACGSSPQFDGAIFRPTGPSDIDDSEVVGLDRDKREILNQLLDTNISRRAVLSIVGMGGLGKTTLAQKVYRR</sequence>
<dbReference type="GO" id="GO:0006952">
    <property type="term" value="P:defense response"/>
    <property type="evidence" value="ECO:0007669"/>
    <property type="project" value="UniProtKB-KW"/>
</dbReference>
<dbReference type="PANTHER" id="PTHR19338:SF73">
    <property type="entry name" value="DISEASE RESISTANCE PROTEIN RGA2-LIKE"/>
    <property type="match status" value="1"/>
</dbReference>
<dbReference type="SUPFAM" id="SSF52540">
    <property type="entry name" value="P-loop containing nucleoside triphosphate hydrolases"/>
    <property type="match status" value="1"/>
</dbReference>
<gene>
    <name evidence="8" type="ORF">LUZ62_022556</name>
</gene>
<dbReference type="InterPro" id="IPR002182">
    <property type="entry name" value="NB-ARC"/>
</dbReference>
<comment type="caution">
    <text evidence="8">The sequence shown here is derived from an EMBL/GenBank/DDBJ whole genome shotgun (WGS) entry which is preliminary data.</text>
</comment>
<keyword evidence="9" id="KW-1185">Reference proteome</keyword>
<dbReference type="InterPro" id="IPR027417">
    <property type="entry name" value="P-loop_NTPase"/>
</dbReference>
<feature type="domain" description="Disease resistance N-terminal" evidence="7">
    <location>
        <begin position="5"/>
        <end position="85"/>
    </location>
</feature>
<name>A0AAV8GWH1_9POAL</name>
<dbReference type="InterPro" id="IPR041118">
    <property type="entry name" value="Rx_N"/>
</dbReference>
<feature type="domain" description="NB-ARC" evidence="6">
    <location>
        <begin position="164"/>
        <end position="203"/>
    </location>
</feature>
<dbReference type="Proteomes" id="UP001140206">
    <property type="component" value="Chromosome 1"/>
</dbReference>
<dbReference type="InterPro" id="IPR038005">
    <property type="entry name" value="RX-like_CC"/>
</dbReference>
<dbReference type="Gene3D" id="3.40.50.300">
    <property type="entry name" value="P-loop containing nucleotide triphosphate hydrolases"/>
    <property type="match status" value="1"/>
</dbReference>
<keyword evidence="5" id="KW-0611">Plant defense</keyword>
<evidence type="ECO:0000256" key="4">
    <source>
        <dbReference type="ARBA" id="ARBA00022741"/>
    </source>
</evidence>
<dbReference type="PANTHER" id="PTHR19338">
    <property type="entry name" value="TRANSLOCASE OF INNER MITOCHONDRIAL MEMBRANE 13 HOMOLOG"/>
    <property type="match status" value="1"/>
</dbReference>
<dbReference type="Pfam" id="PF00931">
    <property type="entry name" value="NB-ARC"/>
    <property type="match status" value="1"/>
</dbReference>
<evidence type="ECO:0000313" key="9">
    <source>
        <dbReference type="Proteomes" id="UP001140206"/>
    </source>
</evidence>
<dbReference type="GO" id="GO:0043531">
    <property type="term" value="F:ADP binding"/>
    <property type="evidence" value="ECO:0007669"/>
    <property type="project" value="InterPro"/>
</dbReference>
<organism evidence="8 9">
    <name type="scientific">Rhynchospora pubera</name>
    <dbReference type="NCBI Taxonomy" id="906938"/>
    <lineage>
        <taxon>Eukaryota</taxon>
        <taxon>Viridiplantae</taxon>
        <taxon>Streptophyta</taxon>
        <taxon>Embryophyta</taxon>
        <taxon>Tracheophyta</taxon>
        <taxon>Spermatophyta</taxon>
        <taxon>Magnoliopsida</taxon>
        <taxon>Liliopsida</taxon>
        <taxon>Poales</taxon>
        <taxon>Cyperaceae</taxon>
        <taxon>Cyperoideae</taxon>
        <taxon>Rhynchosporeae</taxon>
        <taxon>Rhynchospora</taxon>
    </lineage>
</organism>
<evidence type="ECO:0000256" key="2">
    <source>
        <dbReference type="ARBA" id="ARBA00022614"/>
    </source>
</evidence>
<accession>A0AAV8GWH1</accession>
<evidence type="ECO:0000313" key="8">
    <source>
        <dbReference type="EMBL" id="KAJ4809990.1"/>
    </source>
</evidence>
<protein>
    <submittedName>
        <fullName evidence="8">Disease resistance protein (CC-NBS-LRR class) family</fullName>
    </submittedName>
</protein>
<evidence type="ECO:0000256" key="3">
    <source>
        <dbReference type="ARBA" id="ARBA00022737"/>
    </source>
</evidence>
<reference evidence="8" key="1">
    <citation type="submission" date="2022-08" db="EMBL/GenBank/DDBJ databases">
        <authorList>
            <person name="Marques A."/>
        </authorList>
    </citation>
    <scope>NUCLEOTIDE SEQUENCE</scope>
    <source>
        <strain evidence="8">RhyPub2mFocal</strain>
        <tissue evidence="8">Leaves</tissue>
    </source>
</reference>
<keyword evidence="3" id="KW-0677">Repeat</keyword>
<evidence type="ECO:0000256" key="1">
    <source>
        <dbReference type="ARBA" id="ARBA00008894"/>
    </source>
</evidence>
<evidence type="ECO:0000256" key="5">
    <source>
        <dbReference type="ARBA" id="ARBA00022821"/>
    </source>
</evidence>
<comment type="similarity">
    <text evidence="1">Belongs to the disease resistance NB-LRR family.</text>
</comment>
<dbReference type="CDD" id="cd14798">
    <property type="entry name" value="RX-CC_like"/>
    <property type="match status" value="1"/>
</dbReference>
<dbReference type="EMBL" id="JAMFTS010000001">
    <property type="protein sequence ID" value="KAJ4809990.1"/>
    <property type="molecule type" value="Genomic_DNA"/>
</dbReference>
<evidence type="ECO:0000259" key="6">
    <source>
        <dbReference type="Pfam" id="PF00931"/>
    </source>
</evidence>